<name>A0A1G5BRS4_9BACT</name>
<feature type="compositionally biased region" description="Basic and acidic residues" evidence="1">
    <location>
        <begin position="18"/>
        <end position="44"/>
    </location>
</feature>
<dbReference type="EMBL" id="FMUX01000002">
    <property type="protein sequence ID" value="SCX92925.1"/>
    <property type="molecule type" value="Genomic_DNA"/>
</dbReference>
<evidence type="ECO:0000256" key="1">
    <source>
        <dbReference type="SAM" id="MobiDB-lite"/>
    </source>
</evidence>
<evidence type="ECO:0000313" key="3">
    <source>
        <dbReference type="Proteomes" id="UP000198870"/>
    </source>
</evidence>
<reference evidence="2 3" key="1">
    <citation type="submission" date="2016-10" db="EMBL/GenBank/DDBJ databases">
        <authorList>
            <person name="de Groot N.N."/>
        </authorList>
    </citation>
    <scope>NUCLEOTIDE SEQUENCE [LARGE SCALE GENOMIC DNA]</scope>
    <source>
        <strain evidence="2 3">AA1</strain>
    </source>
</reference>
<feature type="region of interest" description="Disordered" evidence="1">
    <location>
        <begin position="1"/>
        <end position="68"/>
    </location>
</feature>
<accession>A0A1G5BRS4</accession>
<protein>
    <submittedName>
        <fullName evidence="2">Uncharacterized protein</fullName>
    </submittedName>
</protein>
<sequence length="68" mass="7668">MAQDDARRKTGVSGQRSGQDRRQRDGGSSHGAERRGRQDRRERWSPFNEWSSPLKRSSHATGEARGSS</sequence>
<evidence type="ECO:0000313" key="2">
    <source>
        <dbReference type="EMBL" id="SCX92925.1"/>
    </source>
</evidence>
<proteinExistence type="predicted"/>
<dbReference type="RefSeq" id="WP_139163822.1">
    <property type="nucleotide sequence ID" value="NZ_FMUX01000002.1"/>
</dbReference>
<gene>
    <name evidence="2" type="ORF">SAMN05216233_102162</name>
</gene>
<organism evidence="2 3">
    <name type="scientific">Desulfoluna spongiiphila</name>
    <dbReference type="NCBI Taxonomy" id="419481"/>
    <lineage>
        <taxon>Bacteria</taxon>
        <taxon>Pseudomonadati</taxon>
        <taxon>Thermodesulfobacteriota</taxon>
        <taxon>Desulfobacteria</taxon>
        <taxon>Desulfobacterales</taxon>
        <taxon>Desulfolunaceae</taxon>
        <taxon>Desulfoluna</taxon>
    </lineage>
</organism>
<keyword evidence="3" id="KW-1185">Reference proteome</keyword>
<dbReference type="Proteomes" id="UP000198870">
    <property type="component" value="Unassembled WGS sequence"/>
</dbReference>
<dbReference type="AlphaFoldDB" id="A0A1G5BRS4"/>